<dbReference type="Gene3D" id="3.40.50.1820">
    <property type="entry name" value="alpha/beta hydrolase"/>
    <property type="match status" value="1"/>
</dbReference>
<gene>
    <name evidence="2" type="ORF">QRX60_42000</name>
</gene>
<dbReference type="EMBL" id="CP127295">
    <property type="protein sequence ID" value="WIY00566.1"/>
    <property type="molecule type" value="Genomic_DNA"/>
</dbReference>
<evidence type="ECO:0000259" key="1">
    <source>
        <dbReference type="Pfam" id="PF20434"/>
    </source>
</evidence>
<evidence type="ECO:0000313" key="2">
    <source>
        <dbReference type="EMBL" id="WIY00566.1"/>
    </source>
</evidence>
<proteinExistence type="predicted"/>
<keyword evidence="3" id="KW-1185">Reference proteome</keyword>
<feature type="domain" description="BD-FAE-like" evidence="1">
    <location>
        <begin position="1"/>
        <end position="109"/>
    </location>
</feature>
<reference evidence="2 3" key="1">
    <citation type="submission" date="2023-06" db="EMBL/GenBank/DDBJ databases">
        <authorList>
            <person name="Oyuntsetseg B."/>
            <person name="Kim S.B."/>
        </authorList>
    </citation>
    <scope>NUCLEOTIDE SEQUENCE [LARGE SCALE GENOMIC DNA]</scope>
    <source>
        <strain evidence="2 3">4-36</strain>
    </source>
</reference>
<dbReference type="SUPFAM" id="SSF53474">
    <property type="entry name" value="alpha/beta-Hydrolases"/>
    <property type="match status" value="1"/>
</dbReference>
<protein>
    <recommendedName>
        <fullName evidence="1">BD-FAE-like domain-containing protein</fullName>
    </recommendedName>
</protein>
<name>A0A9Y2JL18_9PSEU</name>
<dbReference type="AlphaFoldDB" id="A0A9Y2JL18"/>
<dbReference type="Proteomes" id="UP001239397">
    <property type="component" value="Chromosome"/>
</dbReference>
<sequence>MGTLGGGYLAAMLAVTADDAGFEGDLGITGPPSRVGAAIAWSPPTDFTRIPPPPAGFPMHGSGHDPHDWLPGPTASPLLHATATAAPLLPAHGTDDAGIPIAHSEALVTASWRVGAGADLIRLDGAGHFYGERKLQHVTDAGIDFLRNHLAARA</sequence>
<dbReference type="KEGG" id="amog:QRX60_42000"/>
<evidence type="ECO:0000313" key="3">
    <source>
        <dbReference type="Proteomes" id="UP001239397"/>
    </source>
</evidence>
<dbReference type="InterPro" id="IPR049492">
    <property type="entry name" value="BD-FAE-like_dom"/>
</dbReference>
<organism evidence="2 3">
    <name type="scientific">Amycolatopsis mongoliensis</name>
    <dbReference type="NCBI Taxonomy" id="715475"/>
    <lineage>
        <taxon>Bacteria</taxon>
        <taxon>Bacillati</taxon>
        <taxon>Actinomycetota</taxon>
        <taxon>Actinomycetes</taxon>
        <taxon>Pseudonocardiales</taxon>
        <taxon>Pseudonocardiaceae</taxon>
        <taxon>Amycolatopsis</taxon>
    </lineage>
</organism>
<accession>A0A9Y2JL18</accession>
<dbReference type="InterPro" id="IPR029058">
    <property type="entry name" value="AB_hydrolase_fold"/>
</dbReference>
<dbReference type="Pfam" id="PF20434">
    <property type="entry name" value="BD-FAE"/>
    <property type="match status" value="1"/>
</dbReference>